<proteinExistence type="predicted"/>
<dbReference type="Proteomes" id="UP000298615">
    <property type="component" value="Chromosome"/>
</dbReference>
<gene>
    <name evidence="1" type="ORF">FA707_08180</name>
</gene>
<sequence length="159" mass="17993">MYHTYLASDVALSEVELATEVLSIREAVERAIVSPDFFDVEELSEEELNAPNGIMVLKDGYGIAIQRYEDEELADIFNKTYLYEVQLVADEAEQVAKVYGLLYDYLITCEVPVEIWEAKAGLEEYVEGTTVTLAQLTASDLEKFLETEHQGTTRRLNLV</sequence>
<evidence type="ECO:0000313" key="1">
    <source>
        <dbReference type="EMBL" id="QCI86943.1"/>
    </source>
</evidence>
<reference evidence="1 2" key="1">
    <citation type="submission" date="2019-04" db="EMBL/GenBank/DDBJ databases">
        <title>Vagococcus sp. nov., isolated from faeces of yaks (Bos grunniens).</title>
        <authorList>
            <person name="Ge Y."/>
        </authorList>
    </citation>
    <scope>NUCLEOTIDE SEQUENCE [LARGE SCALE GENOMIC DNA]</scope>
    <source>
        <strain evidence="1 2">MN-17</strain>
    </source>
</reference>
<keyword evidence="2" id="KW-1185">Reference proteome</keyword>
<dbReference type="RefSeq" id="WP_136953765.1">
    <property type="nucleotide sequence ID" value="NZ_CP039712.1"/>
</dbReference>
<evidence type="ECO:0000313" key="2">
    <source>
        <dbReference type="Proteomes" id="UP000298615"/>
    </source>
</evidence>
<accession>A0A4D7CUE2</accession>
<protein>
    <submittedName>
        <fullName evidence="1">Uncharacterized protein</fullName>
    </submittedName>
</protein>
<dbReference type="KEGG" id="vao:FA707_08180"/>
<dbReference type="OrthoDB" id="9913411at2"/>
<name>A0A4D7CUE2_9ENTE</name>
<dbReference type="AlphaFoldDB" id="A0A4D7CUE2"/>
<dbReference type="EMBL" id="CP039712">
    <property type="protein sequence ID" value="QCI86943.1"/>
    <property type="molecule type" value="Genomic_DNA"/>
</dbReference>
<organism evidence="1 2">
    <name type="scientific">Vagococcus zengguangii</name>
    <dbReference type="NCBI Taxonomy" id="2571750"/>
    <lineage>
        <taxon>Bacteria</taxon>
        <taxon>Bacillati</taxon>
        <taxon>Bacillota</taxon>
        <taxon>Bacilli</taxon>
        <taxon>Lactobacillales</taxon>
        <taxon>Enterococcaceae</taxon>
        <taxon>Vagococcus</taxon>
    </lineage>
</organism>